<dbReference type="Pfam" id="PF00155">
    <property type="entry name" value="Aminotran_1_2"/>
    <property type="match status" value="1"/>
</dbReference>
<evidence type="ECO:0000256" key="1">
    <source>
        <dbReference type="ARBA" id="ARBA00001933"/>
    </source>
</evidence>
<evidence type="ECO:0000313" key="6">
    <source>
        <dbReference type="EMBL" id="WOJ94334.1"/>
    </source>
</evidence>
<dbReference type="InterPro" id="IPR050859">
    <property type="entry name" value="Class-I_PLP-dep_aminotransf"/>
</dbReference>
<organism evidence="6 7">
    <name type="scientific">Congregibacter variabilis</name>
    <dbReference type="NCBI Taxonomy" id="3081200"/>
    <lineage>
        <taxon>Bacteria</taxon>
        <taxon>Pseudomonadati</taxon>
        <taxon>Pseudomonadota</taxon>
        <taxon>Gammaproteobacteria</taxon>
        <taxon>Cellvibrionales</taxon>
        <taxon>Halieaceae</taxon>
        <taxon>Congregibacter</taxon>
    </lineage>
</organism>
<feature type="domain" description="Aminotransferase class I/classII large" evidence="5">
    <location>
        <begin position="66"/>
        <end position="404"/>
    </location>
</feature>
<dbReference type="CDD" id="cd00609">
    <property type="entry name" value="AAT_like"/>
    <property type="match status" value="1"/>
</dbReference>
<dbReference type="EMBL" id="CP136864">
    <property type="protein sequence ID" value="WOJ94334.1"/>
    <property type="molecule type" value="Genomic_DNA"/>
</dbReference>
<dbReference type="InterPro" id="IPR015424">
    <property type="entry name" value="PyrdxlP-dep_Trfase"/>
</dbReference>
<keyword evidence="4" id="KW-0663">Pyridoxal phosphate</keyword>
<protein>
    <submittedName>
        <fullName evidence="6">Valine--pyruvate transaminase</fullName>
        <ecNumber evidence="6">2.6.1.66</ecNumber>
    </submittedName>
</protein>
<accession>A0ABZ0I678</accession>
<dbReference type="GO" id="GO:0009042">
    <property type="term" value="F:valine-pyruvate transaminase activity"/>
    <property type="evidence" value="ECO:0007669"/>
    <property type="project" value="UniProtKB-EC"/>
</dbReference>
<dbReference type="PANTHER" id="PTHR42790">
    <property type="entry name" value="AMINOTRANSFERASE"/>
    <property type="match status" value="1"/>
</dbReference>
<dbReference type="InterPro" id="IPR004839">
    <property type="entry name" value="Aminotransferase_I/II_large"/>
</dbReference>
<dbReference type="PANTHER" id="PTHR42790:SF4">
    <property type="entry name" value="VALINE--PYRUVATE AMINOTRANSFERASE"/>
    <property type="match status" value="1"/>
</dbReference>
<evidence type="ECO:0000313" key="7">
    <source>
        <dbReference type="Proteomes" id="UP001626537"/>
    </source>
</evidence>
<evidence type="ECO:0000256" key="4">
    <source>
        <dbReference type="ARBA" id="ARBA00022898"/>
    </source>
</evidence>
<dbReference type="Gene3D" id="3.40.640.10">
    <property type="entry name" value="Type I PLP-dependent aspartate aminotransferase-like (Major domain)"/>
    <property type="match status" value="1"/>
</dbReference>
<proteinExistence type="predicted"/>
<dbReference type="RefSeq" id="WP_407348970.1">
    <property type="nucleotide sequence ID" value="NZ_CP136864.1"/>
</dbReference>
<dbReference type="NCBIfam" id="NF006964">
    <property type="entry name" value="PRK09440.1-2"/>
    <property type="match status" value="1"/>
</dbReference>
<keyword evidence="2 6" id="KW-0032">Aminotransferase</keyword>
<keyword evidence="7" id="KW-1185">Reference proteome</keyword>
<reference evidence="6 7" key="1">
    <citation type="submission" date="2023-10" db="EMBL/GenBank/DDBJ databases">
        <title>Two novel species belonging to the OM43/NOR5 clade.</title>
        <authorList>
            <person name="Park M."/>
        </authorList>
    </citation>
    <scope>NUCLEOTIDE SEQUENCE [LARGE SCALE GENOMIC DNA]</scope>
    <source>
        <strain evidence="6 7">IMCC43200</strain>
    </source>
</reference>
<evidence type="ECO:0000256" key="3">
    <source>
        <dbReference type="ARBA" id="ARBA00022679"/>
    </source>
</evidence>
<evidence type="ECO:0000259" key="5">
    <source>
        <dbReference type="Pfam" id="PF00155"/>
    </source>
</evidence>
<keyword evidence="3 6" id="KW-0808">Transferase</keyword>
<dbReference type="SUPFAM" id="SSF53383">
    <property type="entry name" value="PLP-dependent transferases"/>
    <property type="match status" value="1"/>
</dbReference>
<gene>
    <name evidence="6" type="ORF">R0135_04025</name>
</gene>
<dbReference type="EC" id="2.6.1.66" evidence="6"/>
<comment type="cofactor">
    <cofactor evidence="1">
        <name>pyridoxal 5'-phosphate</name>
        <dbReference type="ChEBI" id="CHEBI:597326"/>
    </cofactor>
</comment>
<dbReference type="Proteomes" id="UP001626537">
    <property type="component" value="Chromosome"/>
</dbReference>
<name>A0ABZ0I678_9GAMM</name>
<evidence type="ECO:0000256" key="2">
    <source>
        <dbReference type="ARBA" id="ARBA00022576"/>
    </source>
</evidence>
<sequence length="419" mass="45999">MQLSRFGEKFAGNSGISGLMEDLGAALSDDPSLLFMGGGNPGRIDSVQAAFSDRLSAIAGDPEQRHELLGVYQAPQGDRGFREELARFLQREYGWSVGPENIALANGSQSAFFVLYNLFAGEASDGSSRQIHLPLSPEYVGYRDIGLSENFFSATKPRIERLDQGQFKYHVDFEALQLPETVAALCVSRPSNPTGNVVSDSEVAELDRLAKDRGIPLIIDGAYGQPFPALIDESATAFWNDNSVLMLSLSKLGLPGVRSGIVVASPKIAQAFSRANTVVSLACGTLGPQLLRGSFDDGSLLQLCRQQIQPYYRERRELAVRAVEAGRGDLPVWIHKPEGAFFLWLWCENLPIDSFALYQRLKQRGVIVLPGNDFFIGSEDHWPHSRECLRISYAGDRQTIEAGIALIMEELHKIYATAA</sequence>
<dbReference type="InterPro" id="IPR015421">
    <property type="entry name" value="PyrdxlP-dep_Trfase_major"/>
</dbReference>